<feature type="domain" description="HTH crp-type" evidence="5">
    <location>
        <begin position="144"/>
        <end position="210"/>
    </location>
</feature>
<evidence type="ECO:0000259" key="5">
    <source>
        <dbReference type="PROSITE" id="PS51063"/>
    </source>
</evidence>
<dbReference type="InterPro" id="IPR000595">
    <property type="entry name" value="cNMP-bd_dom"/>
</dbReference>
<dbReference type="InterPro" id="IPR012318">
    <property type="entry name" value="HTH_CRP"/>
</dbReference>
<dbReference type="GO" id="GO:0003700">
    <property type="term" value="F:DNA-binding transcription factor activity"/>
    <property type="evidence" value="ECO:0007669"/>
    <property type="project" value="TreeGrafter"/>
</dbReference>
<dbReference type="InterPro" id="IPR036390">
    <property type="entry name" value="WH_DNA-bd_sf"/>
</dbReference>
<dbReference type="Proteomes" id="UP000503096">
    <property type="component" value="Chromosome"/>
</dbReference>
<dbReference type="InterPro" id="IPR050397">
    <property type="entry name" value="Env_Response_Regulators"/>
</dbReference>
<dbReference type="PROSITE" id="PS50042">
    <property type="entry name" value="CNMP_BINDING_3"/>
    <property type="match status" value="1"/>
</dbReference>
<dbReference type="GO" id="GO:0005829">
    <property type="term" value="C:cytosol"/>
    <property type="evidence" value="ECO:0007669"/>
    <property type="project" value="TreeGrafter"/>
</dbReference>
<dbReference type="SUPFAM" id="SSF46785">
    <property type="entry name" value="Winged helix' DNA-binding domain"/>
    <property type="match status" value="1"/>
</dbReference>
<dbReference type="PANTHER" id="PTHR24567:SF74">
    <property type="entry name" value="HTH-TYPE TRANSCRIPTIONAL REGULATOR ARCR"/>
    <property type="match status" value="1"/>
</dbReference>
<dbReference type="PANTHER" id="PTHR24567">
    <property type="entry name" value="CRP FAMILY TRANSCRIPTIONAL REGULATORY PROTEIN"/>
    <property type="match status" value="1"/>
</dbReference>
<dbReference type="GO" id="GO:0003677">
    <property type="term" value="F:DNA binding"/>
    <property type="evidence" value="ECO:0007669"/>
    <property type="project" value="UniProtKB-KW"/>
</dbReference>
<reference evidence="6 7" key="1">
    <citation type="submission" date="2020-04" db="EMBL/GenBank/DDBJ databases">
        <title>Usitatibacter rugosus gen. nov., sp. nov. and Usitatibacter palustris sp. nov., novel members of Usitatibacteraceae fam. nov. within the order Nitrosomonadales isolated from soil.</title>
        <authorList>
            <person name="Huber K.J."/>
            <person name="Neumann-Schaal M."/>
            <person name="Geppert A."/>
            <person name="Luckner M."/>
            <person name="Wanner G."/>
            <person name="Overmann J."/>
        </authorList>
    </citation>
    <scope>NUCLEOTIDE SEQUENCE [LARGE SCALE GENOMIC DNA]</scope>
    <source>
        <strain evidence="6 7">Swamp67</strain>
    </source>
</reference>
<dbReference type="InterPro" id="IPR036388">
    <property type="entry name" value="WH-like_DNA-bd_sf"/>
</dbReference>
<keyword evidence="3" id="KW-0804">Transcription</keyword>
<keyword evidence="2" id="KW-0238">DNA-binding</keyword>
<sequence length="233" mass="25791">MKRTEHTNRLLDDLPHGDRVRLLAQCENVELIPGETLAKSGEPIDFVYFPTESFISLATEMNEGPSLEVALVGNEGMLGAPLVLGIGESPVHAVVQGAGLAWRMSAARFRRALAEDCALRRGLHLYLYVLMSQLGQSAGCTRFHVVEQRLARWLLMTADRAHSKAFHITHELLAYSLGVRRVGITKAATSLQNRKLIRYTRGDISIRDRGGLEAASCSCYQADKDTYDHAMGR</sequence>
<dbReference type="Gene3D" id="1.10.10.10">
    <property type="entry name" value="Winged helix-like DNA-binding domain superfamily/Winged helix DNA-binding domain"/>
    <property type="match status" value="1"/>
</dbReference>
<dbReference type="RefSeq" id="WP_171165098.1">
    <property type="nucleotide sequence ID" value="NZ_CP053073.1"/>
</dbReference>
<dbReference type="InterPro" id="IPR014710">
    <property type="entry name" value="RmlC-like_jellyroll"/>
</dbReference>
<evidence type="ECO:0000256" key="3">
    <source>
        <dbReference type="ARBA" id="ARBA00023163"/>
    </source>
</evidence>
<feature type="domain" description="Cyclic nucleotide-binding" evidence="4">
    <location>
        <begin position="10"/>
        <end position="121"/>
    </location>
</feature>
<organism evidence="6 7">
    <name type="scientific">Usitatibacter palustris</name>
    <dbReference type="NCBI Taxonomy" id="2732487"/>
    <lineage>
        <taxon>Bacteria</taxon>
        <taxon>Pseudomonadati</taxon>
        <taxon>Pseudomonadota</taxon>
        <taxon>Betaproteobacteria</taxon>
        <taxon>Nitrosomonadales</taxon>
        <taxon>Usitatibacteraceae</taxon>
        <taxon>Usitatibacter</taxon>
    </lineage>
</organism>
<dbReference type="KEGG" id="upl:DSM104440_03564"/>
<name>A0A6M4HDC4_9PROT</name>
<dbReference type="AlphaFoldDB" id="A0A6M4HDC4"/>
<evidence type="ECO:0000259" key="4">
    <source>
        <dbReference type="PROSITE" id="PS50042"/>
    </source>
</evidence>
<dbReference type="Gene3D" id="2.60.120.10">
    <property type="entry name" value="Jelly Rolls"/>
    <property type="match status" value="1"/>
</dbReference>
<dbReference type="Pfam" id="PF00027">
    <property type="entry name" value="cNMP_binding"/>
    <property type="match status" value="1"/>
</dbReference>
<accession>A0A6M4HDC4</accession>
<dbReference type="SMART" id="SM00100">
    <property type="entry name" value="cNMP"/>
    <property type="match status" value="1"/>
</dbReference>
<evidence type="ECO:0000313" key="6">
    <source>
        <dbReference type="EMBL" id="QJR16728.1"/>
    </source>
</evidence>
<evidence type="ECO:0008006" key="8">
    <source>
        <dbReference type="Google" id="ProtNLM"/>
    </source>
</evidence>
<dbReference type="Pfam" id="PF13545">
    <property type="entry name" value="HTH_Crp_2"/>
    <property type="match status" value="1"/>
</dbReference>
<evidence type="ECO:0000256" key="2">
    <source>
        <dbReference type="ARBA" id="ARBA00023125"/>
    </source>
</evidence>
<protein>
    <recommendedName>
        <fullName evidence="8">cAMP-binding domain of CRP or a regulatory subunit of cAMP-dependent protein kinases</fullName>
    </recommendedName>
</protein>
<dbReference type="PROSITE" id="PS51063">
    <property type="entry name" value="HTH_CRP_2"/>
    <property type="match status" value="1"/>
</dbReference>
<dbReference type="InParanoid" id="A0A6M4HDC4"/>
<dbReference type="InterPro" id="IPR018490">
    <property type="entry name" value="cNMP-bd_dom_sf"/>
</dbReference>
<keyword evidence="7" id="KW-1185">Reference proteome</keyword>
<dbReference type="CDD" id="cd00038">
    <property type="entry name" value="CAP_ED"/>
    <property type="match status" value="1"/>
</dbReference>
<proteinExistence type="predicted"/>
<dbReference type="SUPFAM" id="SSF51206">
    <property type="entry name" value="cAMP-binding domain-like"/>
    <property type="match status" value="1"/>
</dbReference>
<evidence type="ECO:0000313" key="7">
    <source>
        <dbReference type="Proteomes" id="UP000503096"/>
    </source>
</evidence>
<dbReference type="EMBL" id="CP053073">
    <property type="protein sequence ID" value="QJR16728.1"/>
    <property type="molecule type" value="Genomic_DNA"/>
</dbReference>
<gene>
    <name evidence="6" type="ORF">DSM104440_03564</name>
</gene>
<keyword evidence="1" id="KW-0805">Transcription regulation</keyword>
<evidence type="ECO:0000256" key="1">
    <source>
        <dbReference type="ARBA" id="ARBA00023015"/>
    </source>
</evidence>